<proteinExistence type="predicted"/>
<evidence type="ECO:0000313" key="3">
    <source>
        <dbReference type="Proteomes" id="UP000235786"/>
    </source>
</evidence>
<dbReference type="AlphaFoldDB" id="A0A2J6RJ82"/>
<sequence length="79" mass="8731">MHERRIFLVPLARALALALAQERESRFVPTEDRARLLPNPLLALGSSVLFKDKAPCGWPSIWLKGPSPTHADVSGDEDV</sequence>
<accession>A0A2J6RJ82</accession>
<feature type="chain" id="PRO_5014327154" description="Secreted protein" evidence="1">
    <location>
        <begin position="21"/>
        <end position="79"/>
    </location>
</feature>
<evidence type="ECO:0000313" key="2">
    <source>
        <dbReference type="EMBL" id="PMD38560.1"/>
    </source>
</evidence>
<evidence type="ECO:0000256" key="1">
    <source>
        <dbReference type="SAM" id="SignalP"/>
    </source>
</evidence>
<evidence type="ECO:0008006" key="4">
    <source>
        <dbReference type="Google" id="ProtNLM"/>
    </source>
</evidence>
<feature type="signal peptide" evidence="1">
    <location>
        <begin position="1"/>
        <end position="20"/>
    </location>
</feature>
<name>A0A2J6RJ82_HYAVF</name>
<keyword evidence="1" id="KW-0732">Signal</keyword>
<gene>
    <name evidence="2" type="ORF">L207DRAFT_70856</name>
</gene>
<keyword evidence="3" id="KW-1185">Reference proteome</keyword>
<dbReference type="Proteomes" id="UP000235786">
    <property type="component" value="Unassembled WGS sequence"/>
</dbReference>
<dbReference type="EMBL" id="KZ613948">
    <property type="protein sequence ID" value="PMD38560.1"/>
    <property type="molecule type" value="Genomic_DNA"/>
</dbReference>
<reference evidence="2 3" key="1">
    <citation type="submission" date="2016-04" db="EMBL/GenBank/DDBJ databases">
        <title>A degradative enzymes factory behind the ericoid mycorrhizal symbiosis.</title>
        <authorList>
            <consortium name="DOE Joint Genome Institute"/>
            <person name="Martino E."/>
            <person name="Morin E."/>
            <person name="Grelet G."/>
            <person name="Kuo A."/>
            <person name="Kohler A."/>
            <person name="Daghino S."/>
            <person name="Barry K."/>
            <person name="Choi C."/>
            <person name="Cichocki N."/>
            <person name="Clum A."/>
            <person name="Copeland A."/>
            <person name="Hainaut M."/>
            <person name="Haridas S."/>
            <person name="Labutti K."/>
            <person name="Lindquist E."/>
            <person name="Lipzen A."/>
            <person name="Khouja H.-R."/>
            <person name="Murat C."/>
            <person name="Ohm R."/>
            <person name="Olson A."/>
            <person name="Spatafora J."/>
            <person name="Veneault-Fourrey C."/>
            <person name="Henrissat B."/>
            <person name="Grigoriev I."/>
            <person name="Martin F."/>
            <person name="Perotto S."/>
        </authorList>
    </citation>
    <scope>NUCLEOTIDE SEQUENCE [LARGE SCALE GENOMIC DNA]</scope>
    <source>
        <strain evidence="2 3">F</strain>
    </source>
</reference>
<organism evidence="2 3">
    <name type="scientific">Hyaloscypha variabilis (strain UAMH 11265 / GT02V1 / F)</name>
    <name type="common">Meliniomyces variabilis</name>
    <dbReference type="NCBI Taxonomy" id="1149755"/>
    <lineage>
        <taxon>Eukaryota</taxon>
        <taxon>Fungi</taxon>
        <taxon>Dikarya</taxon>
        <taxon>Ascomycota</taxon>
        <taxon>Pezizomycotina</taxon>
        <taxon>Leotiomycetes</taxon>
        <taxon>Helotiales</taxon>
        <taxon>Hyaloscyphaceae</taxon>
        <taxon>Hyaloscypha</taxon>
        <taxon>Hyaloscypha variabilis</taxon>
    </lineage>
</organism>
<protein>
    <recommendedName>
        <fullName evidence="4">Secreted protein</fullName>
    </recommendedName>
</protein>